<dbReference type="Gene3D" id="1.10.540.10">
    <property type="entry name" value="Acyl-CoA dehydrogenase/oxidase, N-terminal domain"/>
    <property type="match status" value="1"/>
</dbReference>
<dbReference type="PROSITE" id="PS00072">
    <property type="entry name" value="ACYL_COA_DH_1"/>
    <property type="match status" value="1"/>
</dbReference>
<feature type="domain" description="Acyl-CoA dehydrogenase/oxidase C-terminal" evidence="6">
    <location>
        <begin position="232"/>
        <end position="370"/>
    </location>
</feature>
<dbReference type="GO" id="GO:0050660">
    <property type="term" value="F:flavin adenine dinucleotide binding"/>
    <property type="evidence" value="ECO:0007669"/>
    <property type="project" value="InterPro"/>
</dbReference>
<feature type="domain" description="Acyl-CoA dehydrogenase/oxidase N-terminal" evidence="8">
    <location>
        <begin position="6"/>
        <end position="117"/>
    </location>
</feature>
<dbReference type="Gene3D" id="1.20.140.10">
    <property type="entry name" value="Butyryl-CoA Dehydrogenase, subunit A, domain 3"/>
    <property type="match status" value="1"/>
</dbReference>
<evidence type="ECO:0000259" key="8">
    <source>
        <dbReference type="Pfam" id="PF02771"/>
    </source>
</evidence>
<dbReference type="Pfam" id="PF00441">
    <property type="entry name" value="Acyl-CoA_dh_1"/>
    <property type="match status" value="1"/>
</dbReference>
<feature type="domain" description="Acyl-CoA oxidase/dehydrogenase middle" evidence="7">
    <location>
        <begin position="121"/>
        <end position="211"/>
    </location>
</feature>
<dbReference type="InterPro" id="IPR013786">
    <property type="entry name" value="AcylCoA_DH/ox_N"/>
</dbReference>
<dbReference type="CDD" id="cd00567">
    <property type="entry name" value="ACAD"/>
    <property type="match status" value="1"/>
</dbReference>
<dbReference type="Pfam" id="PF02771">
    <property type="entry name" value="Acyl-CoA_dh_N"/>
    <property type="match status" value="1"/>
</dbReference>
<evidence type="ECO:0000256" key="2">
    <source>
        <dbReference type="ARBA" id="ARBA00009347"/>
    </source>
</evidence>
<dbReference type="SUPFAM" id="SSF47203">
    <property type="entry name" value="Acyl-CoA dehydrogenase C-terminal domain-like"/>
    <property type="match status" value="1"/>
</dbReference>
<dbReference type="SUPFAM" id="SSF56645">
    <property type="entry name" value="Acyl-CoA dehydrogenase NM domain-like"/>
    <property type="match status" value="1"/>
</dbReference>
<comment type="cofactor">
    <cofactor evidence="1 5">
        <name>FAD</name>
        <dbReference type="ChEBI" id="CHEBI:57692"/>
    </cofactor>
</comment>
<dbReference type="InterPro" id="IPR036250">
    <property type="entry name" value="AcylCo_DH-like_C"/>
</dbReference>
<evidence type="ECO:0000256" key="4">
    <source>
        <dbReference type="ARBA" id="ARBA00022827"/>
    </source>
</evidence>
<protein>
    <recommendedName>
        <fullName evidence="11">Acyl-CoA dehydrogenase</fullName>
    </recommendedName>
</protein>
<dbReference type="AlphaFoldDB" id="A0A0X3VJW3"/>
<dbReference type="OrthoDB" id="9802447at2"/>
<name>A0A0X3VJW3_STRVO</name>
<dbReference type="EMBL" id="LLZJ01000420">
    <property type="protein sequence ID" value="KUL43756.1"/>
    <property type="molecule type" value="Genomic_DNA"/>
</dbReference>
<comment type="caution">
    <text evidence="9">The sequence shown here is derived from an EMBL/GenBank/DDBJ whole genome shotgun (WGS) entry which is preliminary data.</text>
</comment>
<dbReference type="Gene3D" id="2.40.110.10">
    <property type="entry name" value="Butyryl-CoA Dehydrogenase, subunit A, domain 2"/>
    <property type="match status" value="1"/>
</dbReference>
<dbReference type="PANTHER" id="PTHR43884">
    <property type="entry name" value="ACYL-COA DEHYDROGENASE"/>
    <property type="match status" value="1"/>
</dbReference>
<dbReference type="PANTHER" id="PTHR43884:SF12">
    <property type="entry name" value="ISOVALERYL-COA DEHYDROGENASE, MITOCHONDRIAL-RELATED"/>
    <property type="match status" value="1"/>
</dbReference>
<evidence type="ECO:0000313" key="9">
    <source>
        <dbReference type="EMBL" id="KUL43756.1"/>
    </source>
</evidence>
<evidence type="ECO:0000313" key="10">
    <source>
        <dbReference type="Proteomes" id="UP000053413"/>
    </source>
</evidence>
<sequence length="381" mass="41290">MDRLLTPDEREHRGRMLKLVLDRWEDQAHTWESGELLPEEVVVWCAEQKLTGAPLPASVGGGGWSAMESGLLYEALGRVSISLASLVNVHGMMAQTLTRWGTAWQHEHIMPALGSGERIAAICMTEPHAGSDLSGITTTLSERDGRLLLNGTKVYITFGQRADDLLVFVQRDGKSEACLVRRDAPGVTIEPMGDMLGLRAAGLARIVFEDCVIAPEAVVGKPGFAVPVLVPTALEHGRHAVAWMALGMLEACFEECARFVRTRKAFGSTLIEHGQIQTLVTRMGADLEAARHLCVAASRAMQDKAPETMRAVLLAKYFVCRVAEEHTASAVQLLASSGVSERSVTARAYRDSKVLNIIEGTEQILERTLAPMLVNGAGGSR</sequence>
<accession>A0A0X3VJW3</accession>
<organism evidence="9 10">
    <name type="scientific">Streptomyces violaceusniger</name>
    <dbReference type="NCBI Taxonomy" id="68280"/>
    <lineage>
        <taxon>Bacteria</taxon>
        <taxon>Bacillati</taxon>
        <taxon>Actinomycetota</taxon>
        <taxon>Actinomycetes</taxon>
        <taxon>Kitasatosporales</taxon>
        <taxon>Streptomycetaceae</taxon>
        <taxon>Streptomyces</taxon>
        <taxon>Streptomyces violaceusniger group</taxon>
    </lineage>
</organism>
<evidence type="ECO:0008006" key="11">
    <source>
        <dbReference type="Google" id="ProtNLM"/>
    </source>
</evidence>
<dbReference type="InterPro" id="IPR006089">
    <property type="entry name" value="Acyl-CoA_DH_CS"/>
</dbReference>
<dbReference type="InterPro" id="IPR046373">
    <property type="entry name" value="Acyl-CoA_Oxase/DH_mid-dom_sf"/>
</dbReference>
<evidence type="ECO:0000259" key="6">
    <source>
        <dbReference type="Pfam" id="PF00441"/>
    </source>
</evidence>
<evidence type="ECO:0000259" key="7">
    <source>
        <dbReference type="Pfam" id="PF02770"/>
    </source>
</evidence>
<keyword evidence="5" id="KW-0560">Oxidoreductase</keyword>
<gene>
    <name evidence="9" type="ORF">ADL28_42230</name>
</gene>
<evidence type="ECO:0000256" key="3">
    <source>
        <dbReference type="ARBA" id="ARBA00022630"/>
    </source>
</evidence>
<comment type="similarity">
    <text evidence="2 5">Belongs to the acyl-CoA dehydrogenase family.</text>
</comment>
<keyword evidence="3 5" id="KW-0285">Flavoprotein</keyword>
<dbReference type="Proteomes" id="UP000053413">
    <property type="component" value="Unassembled WGS sequence"/>
</dbReference>
<evidence type="ECO:0000256" key="5">
    <source>
        <dbReference type="RuleBase" id="RU362125"/>
    </source>
</evidence>
<evidence type="ECO:0000256" key="1">
    <source>
        <dbReference type="ARBA" id="ARBA00001974"/>
    </source>
</evidence>
<dbReference type="RefSeq" id="WP_059149106.1">
    <property type="nucleotide sequence ID" value="NZ_LLZJ01000420.1"/>
</dbReference>
<reference evidence="10" key="1">
    <citation type="submission" date="2015-10" db="EMBL/GenBank/DDBJ databases">
        <authorList>
            <person name="Ju K.-S."/>
            <person name="Doroghazi J.R."/>
            <person name="Metcalf W.W."/>
        </authorList>
    </citation>
    <scope>NUCLEOTIDE SEQUENCE [LARGE SCALE GENOMIC DNA]</scope>
    <source>
        <strain evidence="10">NRRL F-8817</strain>
    </source>
</reference>
<dbReference type="InterPro" id="IPR037069">
    <property type="entry name" value="AcylCoA_DH/ox_N_sf"/>
</dbReference>
<dbReference type="InterPro" id="IPR009100">
    <property type="entry name" value="AcylCoA_DH/oxidase_NM_dom_sf"/>
</dbReference>
<keyword evidence="4 5" id="KW-0274">FAD</keyword>
<dbReference type="Pfam" id="PF02770">
    <property type="entry name" value="Acyl-CoA_dh_M"/>
    <property type="match status" value="1"/>
</dbReference>
<proteinExistence type="inferred from homology"/>
<dbReference type="GO" id="GO:0003995">
    <property type="term" value="F:acyl-CoA dehydrogenase activity"/>
    <property type="evidence" value="ECO:0007669"/>
    <property type="project" value="InterPro"/>
</dbReference>
<dbReference type="InterPro" id="IPR009075">
    <property type="entry name" value="AcylCo_DH/oxidase_C"/>
</dbReference>
<dbReference type="InterPro" id="IPR006091">
    <property type="entry name" value="Acyl-CoA_Oxase/DH_mid-dom"/>
</dbReference>